<dbReference type="PANTHER" id="PTHR13049">
    <property type="entry name" value="DUF814-RELATED"/>
    <property type="match status" value="1"/>
</dbReference>
<dbReference type="InterPro" id="IPR008532">
    <property type="entry name" value="NFACT_RNA-bd"/>
</dbReference>
<comment type="subunit">
    <text evidence="3">Interacts (via cytoplasmic region) with ILK.</text>
</comment>
<comment type="similarity">
    <text evidence="1">Belongs to the CCDC25 family.</text>
</comment>
<feature type="compositionally biased region" description="Basic and acidic residues" evidence="4">
    <location>
        <begin position="140"/>
        <end position="176"/>
    </location>
</feature>
<evidence type="ECO:0000256" key="1">
    <source>
        <dbReference type="ARBA" id="ARBA00008998"/>
    </source>
</evidence>
<evidence type="ECO:0000259" key="5">
    <source>
        <dbReference type="Pfam" id="PF05670"/>
    </source>
</evidence>
<dbReference type="Proteomes" id="UP000663879">
    <property type="component" value="Unassembled WGS sequence"/>
</dbReference>
<evidence type="ECO:0000256" key="2">
    <source>
        <dbReference type="ARBA" id="ARBA00016700"/>
    </source>
</evidence>
<evidence type="ECO:0000256" key="3">
    <source>
        <dbReference type="ARBA" id="ARBA00024214"/>
    </source>
</evidence>
<reference evidence="6" key="1">
    <citation type="submission" date="2021-02" db="EMBL/GenBank/DDBJ databases">
        <authorList>
            <person name="Nowell W R."/>
        </authorList>
    </citation>
    <scope>NUCLEOTIDE SEQUENCE</scope>
    <source>
        <strain evidence="6">Ploen Becks lab</strain>
    </source>
</reference>
<dbReference type="EMBL" id="CAJNOC010001066">
    <property type="protein sequence ID" value="CAF0831666.1"/>
    <property type="molecule type" value="Genomic_DNA"/>
</dbReference>
<name>A0A813UNK7_9BILA</name>
<dbReference type="OrthoDB" id="200398at2759"/>
<organism evidence="6 7">
    <name type="scientific">Brachionus calyciflorus</name>
    <dbReference type="NCBI Taxonomy" id="104777"/>
    <lineage>
        <taxon>Eukaryota</taxon>
        <taxon>Metazoa</taxon>
        <taxon>Spiralia</taxon>
        <taxon>Gnathifera</taxon>
        <taxon>Rotifera</taxon>
        <taxon>Eurotatoria</taxon>
        <taxon>Monogononta</taxon>
        <taxon>Pseudotrocha</taxon>
        <taxon>Ploima</taxon>
        <taxon>Brachionidae</taxon>
        <taxon>Brachionus</taxon>
    </lineage>
</organism>
<dbReference type="AlphaFoldDB" id="A0A813UNK7"/>
<comment type="caution">
    <text evidence="6">The sequence shown here is derived from an EMBL/GenBank/DDBJ whole genome shotgun (WGS) entry which is preliminary data.</text>
</comment>
<evidence type="ECO:0000313" key="7">
    <source>
        <dbReference type="Proteomes" id="UP000663879"/>
    </source>
</evidence>
<feature type="domain" description="NFACT RNA-binding" evidence="5">
    <location>
        <begin position="1"/>
        <end position="111"/>
    </location>
</feature>
<feature type="region of interest" description="Disordered" evidence="4">
    <location>
        <begin position="140"/>
        <end position="207"/>
    </location>
</feature>
<accession>A0A813UNK7</accession>
<evidence type="ECO:0000313" key="6">
    <source>
        <dbReference type="EMBL" id="CAF0831666.1"/>
    </source>
</evidence>
<dbReference type="InterPro" id="IPR039730">
    <property type="entry name" value="Jlp2/Ccd25"/>
</dbReference>
<gene>
    <name evidence="6" type="ORF">OXX778_LOCUS7998</name>
</gene>
<protein>
    <recommendedName>
        <fullName evidence="2">Coiled-coil domain-containing protein 25</fullName>
    </recommendedName>
</protein>
<keyword evidence="7" id="KW-1185">Reference proteome</keyword>
<feature type="compositionally biased region" description="Basic and acidic residues" evidence="4">
    <location>
        <begin position="190"/>
        <end position="201"/>
    </location>
</feature>
<dbReference type="Pfam" id="PF05670">
    <property type="entry name" value="NFACT-R_1"/>
    <property type="match status" value="1"/>
</dbReference>
<evidence type="ECO:0000256" key="4">
    <source>
        <dbReference type="SAM" id="MobiDB-lite"/>
    </source>
</evidence>
<sequence length="207" mass="24322">MVLYFTSNVVTPAYDIYMGEDKYENEELLKYAWPEDIWFHVSKLSSAHVYLRLAKGQTIEDIPSAVLEDCVQLVKANSIEGNKINNVEIVYTPVNNLKKTAGMDVGQVGFHKDRDVKKTRVEKRINEIVNRLNKTKIEKKPDLKAEREERDRAEREDKKRLLREQKEREREEEKQKAQMAEQRSYGNLMSEEKMKSNKDGYDSDDFI</sequence>
<proteinExistence type="inferred from homology"/>
<dbReference type="PANTHER" id="PTHR13049:SF2">
    <property type="entry name" value="COILED-COIL DOMAIN-CONTAINING PROTEIN 25"/>
    <property type="match status" value="1"/>
</dbReference>